<comment type="caution">
    <text evidence="1">The sequence shown here is derived from an EMBL/GenBank/DDBJ whole genome shotgun (WGS) entry which is preliminary data.</text>
</comment>
<accession>A0A3N1XA94</accession>
<dbReference type="OrthoDB" id="1809893at2"/>
<dbReference type="InterPro" id="IPR019644">
    <property type="entry name" value="DUF2508"/>
</dbReference>
<keyword evidence="2" id="KW-1185">Reference proteome</keyword>
<sequence length="76" mass="8875">MKKLENSLTREEEILRDELLKTKLALESAYSNFENVLDPDLIDCSIYELNAVQKRYKFLLKQAKELDSKKEQPQGA</sequence>
<name>A0A3N1XA94_9FIRM</name>
<proteinExistence type="predicted"/>
<gene>
    <name evidence="1" type="ORF">EDD66_11374</name>
</gene>
<organism evidence="1 2">
    <name type="scientific">Mobilisporobacter senegalensis</name>
    <dbReference type="NCBI Taxonomy" id="1329262"/>
    <lineage>
        <taxon>Bacteria</taxon>
        <taxon>Bacillati</taxon>
        <taxon>Bacillota</taxon>
        <taxon>Clostridia</taxon>
        <taxon>Lachnospirales</taxon>
        <taxon>Lachnospiraceae</taxon>
        <taxon>Mobilisporobacter</taxon>
    </lineage>
</organism>
<evidence type="ECO:0000313" key="2">
    <source>
        <dbReference type="Proteomes" id="UP000273083"/>
    </source>
</evidence>
<dbReference type="EMBL" id="RJVG01000013">
    <property type="protein sequence ID" value="ROR23679.1"/>
    <property type="molecule type" value="Genomic_DNA"/>
</dbReference>
<dbReference type="RefSeq" id="WP_123610674.1">
    <property type="nucleotide sequence ID" value="NZ_RJVG01000013.1"/>
</dbReference>
<dbReference type="AlphaFoldDB" id="A0A3N1XA94"/>
<dbReference type="Pfam" id="PF10704">
    <property type="entry name" value="DUF2508"/>
    <property type="match status" value="1"/>
</dbReference>
<protein>
    <submittedName>
        <fullName evidence="1">Uncharacterized protein DUF2508</fullName>
    </submittedName>
</protein>
<evidence type="ECO:0000313" key="1">
    <source>
        <dbReference type="EMBL" id="ROR23679.1"/>
    </source>
</evidence>
<reference evidence="1 2" key="1">
    <citation type="submission" date="2018-11" db="EMBL/GenBank/DDBJ databases">
        <title>Genomic Encyclopedia of Type Strains, Phase IV (KMG-IV): sequencing the most valuable type-strain genomes for metagenomic binning, comparative biology and taxonomic classification.</title>
        <authorList>
            <person name="Goeker M."/>
        </authorList>
    </citation>
    <scope>NUCLEOTIDE SEQUENCE [LARGE SCALE GENOMIC DNA]</scope>
    <source>
        <strain evidence="1 2">DSM 26537</strain>
    </source>
</reference>
<dbReference type="Proteomes" id="UP000273083">
    <property type="component" value="Unassembled WGS sequence"/>
</dbReference>